<evidence type="ECO:0000256" key="1">
    <source>
        <dbReference type="ARBA" id="ARBA00004191"/>
    </source>
</evidence>
<dbReference type="InterPro" id="IPR001338">
    <property type="entry name" value="Class_I_Hydrophobin"/>
</dbReference>
<keyword evidence="3 6" id="KW-0134">Cell wall</keyword>
<dbReference type="Pfam" id="PF01185">
    <property type="entry name" value="Hydrophobin"/>
    <property type="match status" value="1"/>
</dbReference>
<gene>
    <name evidence="7" type="ORF">SCHPADRAFT_902126</name>
</gene>
<dbReference type="Proteomes" id="UP000053477">
    <property type="component" value="Unassembled WGS sequence"/>
</dbReference>
<dbReference type="EMBL" id="KQ085925">
    <property type="protein sequence ID" value="KLO15754.1"/>
    <property type="molecule type" value="Genomic_DNA"/>
</dbReference>
<keyword evidence="4 6" id="KW-0964">Secreted</keyword>
<dbReference type="PROSITE" id="PS51257">
    <property type="entry name" value="PROKAR_LIPOPROTEIN"/>
    <property type="match status" value="1"/>
</dbReference>
<dbReference type="AlphaFoldDB" id="A0A0H2RV69"/>
<evidence type="ECO:0000256" key="4">
    <source>
        <dbReference type="ARBA" id="ARBA00022525"/>
    </source>
</evidence>
<evidence type="ECO:0000256" key="2">
    <source>
        <dbReference type="ARBA" id="ARBA00010446"/>
    </source>
</evidence>
<keyword evidence="8" id="KW-1185">Reference proteome</keyword>
<name>A0A0H2RV69_9AGAM</name>
<accession>A0A0H2RV69</accession>
<evidence type="ECO:0000313" key="7">
    <source>
        <dbReference type="EMBL" id="KLO15754.1"/>
    </source>
</evidence>
<reference evidence="7 8" key="1">
    <citation type="submission" date="2015-04" db="EMBL/GenBank/DDBJ databases">
        <title>Complete genome sequence of Schizopora paradoxa KUC8140, a cosmopolitan wood degrader in East Asia.</title>
        <authorList>
            <consortium name="DOE Joint Genome Institute"/>
            <person name="Min B."/>
            <person name="Park H."/>
            <person name="Jang Y."/>
            <person name="Kim J.-J."/>
            <person name="Kim K.H."/>
            <person name="Pangilinan J."/>
            <person name="Lipzen A."/>
            <person name="Riley R."/>
            <person name="Grigoriev I.V."/>
            <person name="Spatafora J.W."/>
            <person name="Choi I.-G."/>
        </authorList>
    </citation>
    <scope>NUCLEOTIDE SEQUENCE [LARGE SCALE GENOMIC DNA]</scope>
    <source>
        <strain evidence="7 8">KUC8140</strain>
    </source>
</reference>
<comment type="subcellular location">
    <subcellularLocation>
        <location evidence="1 6">Secreted</location>
        <location evidence="1 6">Cell wall</location>
    </subcellularLocation>
</comment>
<sequence>MLFSKFTGIAILAVATTSFAQSCCNSVTSSSDPATALLLGLLGVVVQGVDIPIGIGCSPITVVGVSGTSCTSDPVNCSDIVTEQLIGIDCTPVNVGA</sequence>
<dbReference type="SMART" id="SM00075">
    <property type="entry name" value="HYDRO"/>
    <property type="match status" value="1"/>
</dbReference>
<dbReference type="GO" id="GO:0009277">
    <property type="term" value="C:fungal-type cell wall"/>
    <property type="evidence" value="ECO:0007669"/>
    <property type="project" value="InterPro"/>
</dbReference>
<organism evidence="7 8">
    <name type="scientific">Schizopora paradoxa</name>
    <dbReference type="NCBI Taxonomy" id="27342"/>
    <lineage>
        <taxon>Eukaryota</taxon>
        <taxon>Fungi</taxon>
        <taxon>Dikarya</taxon>
        <taxon>Basidiomycota</taxon>
        <taxon>Agaricomycotina</taxon>
        <taxon>Agaricomycetes</taxon>
        <taxon>Hymenochaetales</taxon>
        <taxon>Schizoporaceae</taxon>
        <taxon>Schizopora</taxon>
    </lineage>
</organism>
<keyword evidence="5 6" id="KW-1015">Disulfide bond</keyword>
<comment type="similarity">
    <text evidence="2 6">Belongs to the fungal hydrophobin family.</text>
</comment>
<evidence type="ECO:0000313" key="8">
    <source>
        <dbReference type="Proteomes" id="UP000053477"/>
    </source>
</evidence>
<protein>
    <recommendedName>
        <fullName evidence="6">Hydrophobin</fullName>
    </recommendedName>
</protein>
<proteinExistence type="inferred from homology"/>
<evidence type="ECO:0000256" key="5">
    <source>
        <dbReference type="ARBA" id="ARBA00023157"/>
    </source>
</evidence>
<feature type="signal peptide" evidence="6">
    <location>
        <begin position="1"/>
        <end position="20"/>
    </location>
</feature>
<evidence type="ECO:0000256" key="3">
    <source>
        <dbReference type="ARBA" id="ARBA00022512"/>
    </source>
</evidence>
<dbReference type="InParanoid" id="A0A0H2RV69"/>
<feature type="chain" id="PRO_5013986935" description="Hydrophobin" evidence="6">
    <location>
        <begin position="21"/>
        <end position="97"/>
    </location>
</feature>
<dbReference type="CDD" id="cd23507">
    <property type="entry name" value="hydrophobin_I"/>
    <property type="match status" value="1"/>
</dbReference>
<dbReference type="GO" id="GO:0005199">
    <property type="term" value="F:structural constituent of cell wall"/>
    <property type="evidence" value="ECO:0007669"/>
    <property type="project" value="InterPro"/>
</dbReference>
<evidence type="ECO:0000256" key="6">
    <source>
        <dbReference type="RuleBase" id="RU365009"/>
    </source>
</evidence>
<keyword evidence="6" id="KW-0732">Signal</keyword>
<dbReference type="OrthoDB" id="4225815at2759"/>